<dbReference type="RefSeq" id="WP_089818655.1">
    <property type="nucleotide sequence ID" value="NZ_FOZK01000004.1"/>
</dbReference>
<protein>
    <submittedName>
        <fullName evidence="1">Uncharacterized protein</fullName>
    </submittedName>
</protein>
<dbReference type="Pfam" id="PF20575">
    <property type="entry name" value="HTH_63"/>
    <property type="match status" value="1"/>
</dbReference>
<dbReference type="InterPro" id="IPR046783">
    <property type="entry name" value="HTH_63"/>
</dbReference>
<evidence type="ECO:0000313" key="2">
    <source>
        <dbReference type="Proteomes" id="UP000199062"/>
    </source>
</evidence>
<organism evidence="1 2">
    <name type="scientific">Halomicrobium zhouii</name>
    <dbReference type="NCBI Taxonomy" id="767519"/>
    <lineage>
        <taxon>Archaea</taxon>
        <taxon>Methanobacteriati</taxon>
        <taxon>Methanobacteriota</taxon>
        <taxon>Stenosarchaea group</taxon>
        <taxon>Halobacteria</taxon>
        <taxon>Halobacteriales</taxon>
        <taxon>Haloarculaceae</taxon>
        <taxon>Halomicrobium</taxon>
    </lineage>
</organism>
<name>A0A1I6M4W7_9EURY</name>
<dbReference type="OrthoDB" id="241883at2157"/>
<dbReference type="EMBL" id="FOZK01000004">
    <property type="protein sequence ID" value="SFS10765.1"/>
    <property type="molecule type" value="Genomic_DNA"/>
</dbReference>
<gene>
    <name evidence="1" type="ORF">SAMN05216559_3801</name>
</gene>
<accession>A0A1I6M4W7</accession>
<proteinExistence type="predicted"/>
<dbReference type="AlphaFoldDB" id="A0A1I6M4W7"/>
<reference evidence="1 2" key="1">
    <citation type="submission" date="2016-10" db="EMBL/GenBank/DDBJ databases">
        <authorList>
            <person name="de Groot N.N."/>
        </authorList>
    </citation>
    <scope>NUCLEOTIDE SEQUENCE [LARGE SCALE GENOMIC DNA]</scope>
    <source>
        <strain evidence="1 2">CGMCC 1.10457</strain>
    </source>
</reference>
<evidence type="ECO:0000313" key="1">
    <source>
        <dbReference type="EMBL" id="SFS10765.1"/>
    </source>
</evidence>
<dbReference type="Proteomes" id="UP000199062">
    <property type="component" value="Unassembled WGS sequence"/>
</dbReference>
<sequence length="161" mass="17785">MEGTTQRRVELYVRSLAPCGTSTEQNEIVERLRDLERRDVVDDVDLTVWGDAVCLDGASATVGTGRHVADRVREFHSWCGDGRTSLDPFFTWSTVESSLSGDSFRRVVLPQRCLALYDDGQLQEVYPRQVDGAVESLADGVRSLESATNGNADPSLAFEEV</sequence>
<keyword evidence="2" id="KW-1185">Reference proteome</keyword>